<proteinExistence type="predicted"/>
<dbReference type="InterPro" id="IPR025391">
    <property type="entry name" value="DUF4123"/>
</dbReference>
<protein>
    <recommendedName>
        <fullName evidence="1">DUF4123 domain-containing protein</fullName>
    </recommendedName>
</protein>
<dbReference type="AlphaFoldDB" id="A0A0U5L097"/>
<reference evidence="3" key="1">
    <citation type="submission" date="2015-11" db="EMBL/GenBank/DDBJ databases">
        <authorList>
            <person name="Blom J."/>
        </authorList>
    </citation>
    <scope>NUCLEOTIDE SEQUENCE [LARGE SCALE GENOMIC DNA]</scope>
</reference>
<name>A0A0U5L097_9GAMM</name>
<sequence length="250" mass="28057">MTNQWIEEVAGACRTAGIDYLDVIIDQAGLDRSVIPALTVLALEWQSLYQGLPEEFIVDAAPLITRVNLDDEQQMQWLQALSQQVPLLGICSSWGFSALSAWLAQCTDILQEGRGGIFRFYDTRIFPLLFTHVLSEEQQQCLLRPALFWAWQDKDGLPRGMEGVGMPALRGEISRKIELSDRQLEYLCCVSDVIIMLAHHAPPAGAYTSRQALFYDCYQGMVEATNNGIILDDAREEWVMNQLLGVARSS</sequence>
<dbReference type="PATRIC" id="fig|1619313.3.peg.1629"/>
<accession>A0A0U5L097</accession>
<organism evidence="2 3">
    <name type="scientific">Duffyella gerundensis</name>
    <dbReference type="NCBI Taxonomy" id="1619313"/>
    <lineage>
        <taxon>Bacteria</taxon>
        <taxon>Pseudomonadati</taxon>
        <taxon>Pseudomonadota</taxon>
        <taxon>Gammaproteobacteria</taxon>
        <taxon>Enterobacterales</taxon>
        <taxon>Erwiniaceae</taxon>
        <taxon>Duffyella</taxon>
    </lineage>
</organism>
<dbReference type="EMBL" id="LN907827">
    <property type="protein sequence ID" value="CUU23806.1"/>
    <property type="molecule type" value="Genomic_DNA"/>
</dbReference>
<dbReference type="Pfam" id="PF13503">
    <property type="entry name" value="DUF4123"/>
    <property type="match status" value="1"/>
</dbReference>
<dbReference type="Proteomes" id="UP000059419">
    <property type="component" value="Chromosome 1"/>
</dbReference>
<keyword evidence="3" id="KW-1185">Reference proteome</keyword>
<evidence type="ECO:0000259" key="1">
    <source>
        <dbReference type="Pfam" id="PF13503"/>
    </source>
</evidence>
<evidence type="ECO:0000313" key="3">
    <source>
        <dbReference type="Proteomes" id="UP000059419"/>
    </source>
</evidence>
<dbReference type="STRING" id="1619313.EM595_1572"/>
<dbReference type="RefSeq" id="WP_067429971.1">
    <property type="nucleotide sequence ID" value="NZ_LN907827.1"/>
</dbReference>
<dbReference type="OrthoDB" id="6981030at2"/>
<gene>
    <name evidence="2" type="ORF">EM595_1572</name>
</gene>
<evidence type="ECO:0000313" key="2">
    <source>
        <dbReference type="EMBL" id="CUU23806.1"/>
    </source>
</evidence>
<feature type="domain" description="DUF4123" evidence="1">
    <location>
        <begin position="24"/>
        <end position="140"/>
    </location>
</feature>
<dbReference type="KEGG" id="ege:EM595_1572"/>